<dbReference type="GO" id="GO:0016787">
    <property type="term" value="F:hydrolase activity"/>
    <property type="evidence" value="ECO:0007669"/>
    <property type="project" value="UniProtKB-KW"/>
</dbReference>
<dbReference type="InterPro" id="IPR023198">
    <property type="entry name" value="PGP-like_dom2"/>
</dbReference>
<dbReference type="SFLD" id="SFLDG01129">
    <property type="entry name" value="C1.5:_HAD__Beta-PGM__Phosphata"/>
    <property type="match status" value="1"/>
</dbReference>
<dbReference type="PANTHER" id="PTHR18901">
    <property type="entry name" value="2-DEOXYGLUCOSE-6-PHOSPHATE PHOSPHATASE 2"/>
    <property type="match status" value="1"/>
</dbReference>
<accession>N9WY72</accession>
<dbReference type="AlphaFoldDB" id="N9WY72"/>
<dbReference type="InterPro" id="IPR036412">
    <property type="entry name" value="HAD-like_sf"/>
</dbReference>
<dbReference type="RefSeq" id="WP_002606556.1">
    <property type="nucleotide sequence ID" value="NZ_KB850943.1"/>
</dbReference>
<reference evidence="1 2" key="1">
    <citation type="submission" date="2013-01" db="EMBL/GenBank/DDBJ databases">
        <title>The Genome Sequence of Clostridium innocuum 2959.</title>
        <authorList>
            <consortium name="The Broad Institute Genome Sequencing Platform"/>
            <person name="Earl A."/>
            <person name="Ward D."/>
            <person name="Feldgarden M."/>
            <person name="Gevers D."/>
            <person name="Courvalin P."/>
            <person name="Lambert T."/>
            <person name="Walker B."/>
            <person name="Young S.K."/>
            <person name="Zeng Q."/>
            <person name="Gargeya S."/>
            <person name="Fitzgerald M."/>
            <person name="Haas B."/>
            <person name="Abouelleil A."/>
            <person name="Alvarado L."/>
            <person name="Arachchi H.M."/>
            <person name="Berlin A.M."/>
            <person name="Chapman S.B."/>
            <person name="Dewar J."/>
            <person name="Goldberg J."/>
            <person name="Griggs A."/>
            <person name="Gujja S."/>
            <person name="Hansen M."/>
            <person name="Howarth C."/>
            <person name="Imamovic A."/>
            <person name="Larimer J."/>
            <person name="McCowan C."/>
            <person name="Murphy C."/>
            <person name="Neiman D."/>
            <person name="Pearson M."/>
            <person name="Priest M."/>
            <person name="Roberts A."/>
            <person name="Saif S."/>
            <person name="Shea T."/>
            <person name="Sisk P."/>
            <person name="Sykes S."/>
            <person name="Wortman J."/>
            <person name="Nusbaum C."/>
            <person name="Birren B."/>
        </authorList>
    </citation>
    <scope>NUCLEOTIDE SEQUENCE [LARGE SCALE GENOMIC DNA]</scope>
    <source>
        <strain evidence="1 2">2959</strain>
    </source>
</reference>
<dbReference type="Proteomes" id="UP000013051">
    <property type="component" value="Unassembled WGS sequence"/>
</dbReference>
<dbReference type="InterPro" id="IPR006439">
    <property type="entry name" value="HAD-SF_hydro_IA"/>
</dbReference>
<dbReference type="Gene3D" id="3.40.50.1000">
    <property type="entry name" value="HAD superfamily/HAD-like"/>
    <property type="match status" value="1"/>
</dbReference>
<evidence type="ECO:0000313" key="2">
    <source>
        <dbReference type="Proteomes" id="UP000013051"/>
    </source>
</evidence>
<dbReference type="Pfam" id="PF13419">
    <property type="entry name" value="HAD_2"/>
    <property type="match status" value="1"/>
</dbReference>
<gene>
    <name evidence="1" type="ORF">HMPREF1094_00857</name>
</gene>
<dbReference type="InterPro" id="IPR023214">
    <property type="entry name" value="HAD_sf"/>
</dbReference>
<evidence type="ECO:0000313" key="1">
    <source>
        <dbReference type="EMBL" id="ENY88406.1"/>
    </source>
</evidence>
<comment type="caution">
    <text evidence="1">The sequence shown here is derived from an EMBL/GenBank/DDBJ whole genome shotgun (WGS) entry which is preliminary data.</text>
</comment>
<name>N9WY72_CLOIN</name>
<dbReference type="SUPFAM" id="SSF56784">
    <property type="entry name" value="HAD-like"/>
    <property type="match status" value="1"/>
</dbReference>
<dbReference type="PATRIC" id="fig|999413.4.peg.894"/>
<dbReference type="SFLD" id="SFLDS00003">
    <property type="entry name" value="Haloacid_Dehalogenase"/>
    <property type="match status" value="1"/>
</dbReference>
<dbReference type="NCBIfam" id="TIGR01509">
    <property type="entry name" value="HAD-SF-IA-v3"/>
    <property type="match status" value="1"/>
</dbReference>
<dbReference type="SFLD" id="SFLDG01135">
    <property type="entry name" value="C1.5.6:_HAD__Beta-PGM__Phospha"/>
    <property type="match status" value="1"/>
</dbReference>
<dbReference type="PANTHER" id="PTHR18901:SF38">
    <property type="entry name" value="PSEUDOURIDINE-5'-PHOSPHATASE"/>
    <property type="match status" value="1"/>
</dbReference>
<dbReference type="eggNOG" id="COG0637">
    <property type="taxonomic scope" value="Bacteria"/>
</dbReference>
<keyword evidence="1" id="KW-0378">Hydrolase</keyword>
<dbReference type="Gene3D" id="1.10.150.240">
    <property type="entry name" value="Putative phosphatase, domain 2"/>
    <property type="match status" value="1"/>
</dbReference>
<proteinExistence type="predicted"/>
<organism evidence="1 2">
    <name type="scientific">[Clostridium] innocuum 2959</name>
    <dbReference type="NCBI Taxonomy" id="999413"/>
    <lineage>
        <taxon>Bacteria</taxon>
        <taxon>Bacillati</taxon>
        <taxon>Bacillota</taxon>
        <taxon>Clostridia</taxon>
        <taxon>Eubacteriales</taxon>
        <taxon>Clostridiaceae</taxon>
        <taxon>Clostridium</taxon>
    </lineage>
</organism>
<dbReference type="EMBL" id="AGYV01000001">
    <property type="protein sequence ID" value="ENY88406.1"/>
    <property type="molecule type" value="Genomic_DNA"/>
</dbReference>
<sequence>MKSLQNYKAIFFDMDGVLVDSERIYLQALQEYLYLHNIEEKQENLLKYIGKSLEVISRGLLKEYSISETLEECMQKQIALYDTLFYKEGNIYAMPFVKEVLIKLKEHDKKIAVVSSSSLKGIQLTLSQIGLTHFFDEIISTEMVKRGKPFGDVYQFAAKKFHLNIADCLVIEDSPAGIHAAKEARMEVIAYKGASVIQETKEADEEIYSFEELLKQL</sequence>
<keyword evidence="2" id="KW-1185">Reference proteome</keyword>
<dbReference type="HOGENOM" id="CLU_045011_13_2_9"/>
<dbReference type="CDD" id="cd07505">
    <property type="entry name" value="HAD_BPGM-like"/>
    <property type="match status" value="1"/>
</dbReference>
<dbReference type="InterPro" id="IPR041492">
    <property type="entry name" value="HAD_2"/>
</dbReference>
<protein>
    <submittedName>
        <fullName evidence="1">HAD hydrolase, family IA</fullName>
    </submittedName>
</protein>